<sequence>MRLCGQFDTFKPHLFSQRAASLFFNRPQRPAAYSKRLDTNVSMVFCANLAASNCHLFNREATVEREIHNTNKIVQNFNKLHIKTTCHFPFSSRSQDKSQVEL</sequence>
<dbReference type="EMBL" id="CP019650">
    <property type="protein sequence ID" value="AQQ67397.1"/>
    <property type="molecule type" value="Genomic_DNA"/>
</dbReference>
<proteinExistence type="predicted"/>
<keyword evidence="2" id="KW-1185">Reference proteome</keyword>
<gene>
    <name evidence="1" type="ORF">Mag101_06925</name>
</gene>
<dbReference type="KEGG" id="maga:Mag101_06925"/>
<reference evidence="1" key="1">
    <citation type="submission" date="2017-02" db="EMBL/GenBank/DDBJ databases">
        <title>Genome of Microbulbifer agarilyticus GP101.</title>
        <authorList>
            <person name="Jung J."/>
            <person name="Bae S.S."/>
            <person name="Baek K."/>
        </authorList>
    </citation>
    <scope>NUCLEOTIDE SEQUENCE [LARGE SCALE GENOMIC DNA]</scope>
    <source>
        <strain evidence="1">GP101</strain>
    </source>
</reference>
<evidence type="ECO:0000313" key="2">
    <source>
        <dbReference type="Proteomes" id="UP000188219"/>
    </source>
</evidence>
<protein>
    <submittedName>
        <fullName evidence="1">Uncharacterized protein</fullName>
    </submittedName>
</protein>
<organism evidence="1 2">
    <name type="scientific">Microbulbifer agarilyticus</name>
    <dbReference type="NCBI Taxonomy" id="260552"/>
    <lineage>
        <taxon>Bacteria</taxon>
        <taxon>Pseudomonadati</taxon>
        <taxon>Pseudomonadota</taxon>
        <taxon>Gammaproteobacteria</taxon>
        <taxon>Cellvibrionales</taxon>
        <taxon>Microbulbiferaceae</taxon>
        <taxon>Microbulbifer</taxon>
    </lineage>
</organism>
<evidence type="ECO:0000313" key="1">
    <source>
        <dbReference type="EMBL" id="AQQ67397.1"/>
    </source>
</evidence>
<dbReference type="AlphaFoldDB" id="A0A1Q2M544"/>
<name>A0A1Q2M544_9GAMM</name>
<accession>A0A1Q2M544</accession>
<dbReference type="Proteomes" id="UP000188219">
    <property type="component" value="Chromosome"/>
</dbReference>